<organism evidence="2 3">
    <name type="scientific">Chitinophaga caseinilytica</name>
    <dbReference type="NCBI Taxonomy" id="2267521"/>
    <lineage>
        <taxon>Bacteria</taxon>
        <taxon>Pseudomonadati</taxon>
        <taxon>Bacteroidota</taxon>
        <taxon>Chitinophagia</taxon>
        <taxon>Chitinophagales</taxon>
        <taxon>Chitinophagaceae</taxon>
        <taxon>Chitinophaga</taxon>
    </lineage>
</organism>
<proteinExistence type="predicted"/>
<name>A0ABZ2Z6M2_9BACT</name>
<dbReference type="Proteomes" id="UP001449657">
    <property type="component" value="Chromosome"/>
</dbReference>
<feature type="compositionally biased region" description="Polar residues" evidence="1">
    <location>
        <begin position="37"/>
        <end position="46"/>
    </location>
</feature>
<feature type="region of interest" description="Disordered" evidence="1">
    <location>
        <begin position="1"/>
        <end position="64"/>
    </location>
</feature>
<reference evidence="2 3" key="1">
    <citation type="submission" date="2024-03" db="EMBL/GenBank/DDBJ databases">
        <title>Chitinophaga caseinilytica sp. nov., a casein hydrolysing bacterium isolated from forest soil.</title>
        <authorList>
            <person name="Lee D.S."/>
            <person name="Han D.M."/>
            <person name="Baek J.H."/>
            <person name="Choi D.G."/>
            <person name="Jeon J.H."/>
            <person name="Jeon C.O."/>
        </authorList>
    </citation>
    <scope>NUCLEOTIDE SEQUENCE [LARGE SCALE GENOMIC DNA]</scope>
    <source>
        <strain evidence="2 3">KACC 19118</strain>
    </source>
</reference>
<sequence>MDDMRIITGGTPVDEATGDLPTLPPVRNRDPKDPTTGLRTESTDTTVPRIEPPGLNVAAMMGGR</sequence>
<evidence type="ECO:0000313" key="3">
    <source>
        <dbReference type="Proteomes" id="UP001449657"/>
    </source>
</evidence>
<evidence type="ECO:0000313" key="2">
    <source>
        <dbReference type="EMBL" id="WZN47807.1"/>
    </source>
</evidence>
<gene>
    <name evidence="2" type="ORF">WJU22_06420</name>
</gene>
<protein>
    <submittedName>
        <fullName evidence="2">Uncharacterized protein</fullName>
    </submittedName>
</protein>
<accession>A0ABZ2Z6M2</accession>
<keyword evidence="3" id="KW-1185">Reference proteome</keyword>
<dbReference type="RefSeq" id="WP_341842427.1">
    <property type="nucleotide sequence ID" value="NZ_CP149792.1"/>
</dbReference>
<evidence type="ECO:0000256" key="1">
    <source>
        <dbReference type="SAM" id="MobiDB-lite"/>
    </source>
</evidence>
<dbReference type="EMBL" id="CP150096">
    <property type="protein sequence ID" value="WZN47807.1"/>
    <property type="molecule type" value="Genomic_DNA"/>
</dbReference>